<name>A0A438HXA8_VITVI</name>
<dbReference type="EMBL" id="QGNW01000168">
    <property type="protein sequence ID" value="RVW89066.1"/>
    <property type="molecule type" value="Genomic_DNA"/>
</dbReference>
<dbReference type="AlphaFoldDB" id="A0A438HXA8"/>
<protein>
    <submittedName>
        <fullName evidence="1">Retrovirus-related Pol polyprotein from transposon RE1</fullName>
    </submittedName>
</protein>
<evidence type="ECO:0000313" key="2">
    <source>
        <dbReference type="Proteomes" id="UP000288805"/>
    </source>
</evidence>
<dbReference type="PANTHER" id="PTHR11439:SF461">
    <property type="entry name" value="OS10G0432200 PROTEIN"/>
    <property type="match status" value="1"/>
</dbReference>
<dbReference type="PANTHER" id="PTHR11439">
    <property type="entry name" value="GAG-POL-RELATED RETROTRANSPOSON"/>
    <property type="match status" value="1"/>
</dbReference>
<dbReference type="Proteomes" id="UP000288805">
    <property type="component" value="Unassembled WGS sequence"/>
</dbReference>
<organism evidence="1 2">
    <name type="scientific">Vitis vinifera</name>
    <name type="common">Grape</name>
    <dbReference type="NCBI Taxonomy" id="29760"/>
    <lineage>
        <taxon>Eukaryota</taxon>
        <taxon>Viridiplantae</taxon>
        <taxon>Streptophyta</taxon>
        <taxon>Embryophyta</taxon>
        <taxon>Tracheophyta</taxon>
        <taxon>Spermatophyta</taxon>
        <taxon>Magnoliopsida</taxon>
        <taxon>eudicotyledons</taxon>
        <taxon>Gunneridae</taxon>
        <taxon>Pentapetalae</taxon>
        <taxon>rosids</taxon>
        <taxon>Vitales</taxon>
        <taxon>Vitaceae</taxon>
        <taxon>Viteae</taxon>
        <taxon>Vitis</taxon>
    </lineage>
</organism>
<reference evidence="1 2" key="1">
    <citation type="journal article" date="2018" name="PLoS Genet.">
        <title>Population sequencing reveals clonal diversity and ancestral inbreeding in the grapevine cultivar Chardonnay.</title>
        <authorList>
            <person name="Roach M.J."/>
            <person name="Johnson D.L."/>
            <person name="Bohlmann J."/>
            <person name="van Vuuren H.J."/>
            <person name="Jones S.J."/>
            <person name="Pretorius I.S."/>
            <person name="Schmidt S.A."/>
            <person name="Borneman A.R."/>
        </authorList>
    </citation>
    <scope>NUCLEOTIDE SEQUENCE [LARGE SCALE GENOMIC DNA]</scope>
    <source>
        <strain evidence="2">cv. Chardonnay</strain>
        <tissue evidence="1">Leaf</tissue>
    </source>
</reference>
<proteinExistence type="predicted"/>
<accession>A0A438HXA8</accession>
<gene>
    <name evidence="1" type="primary">RE1_2507</name>
    <name evidence="1" type="ORF">CK203_029371</name>
</gene>
<sequence>MSLSSSSFVSMCHSPSSVSVITADSTPMPLAGVGSICTPYLSLFNVYCIPKLTMNLIFNEVTKRKHRHIVGTARSLLLSAGVPSAFWGKVVLTVATTNDTTHGISDAPPSTDDASMPPSSVILTPLVIADPLPSRYPKRISSLHNLCEPTSYTEILGICATSASVRALLVLVGFIKSKQGHMVQLSTTKLVASARQWHISQMEVKNIFLNGDLKKEVYMVPSPSISHNPREVCRLKKAFAHDSALFVKSISVGHILLSLYVDDMIITSDDVDDTWTVDTPLELNVRYASTNGTRLPDPTLYQTLNVVSQFSIEVEYRAMATTTNEIVRLCWLLVDMGVPITTLTSLYCNNKSAIQITRNSVFHERTKDIDIDCHTTWQELQRGTIALSFVSSSMQIVDSFTKS</sequence>
<evidence type="ECO:0000313" key="1">
    <source>
        <dbReference type="EMBL" id="RVW89066.1"/>
    </source>
</evidence>
<comment type="caution">
    <text evidence="1">The sequence shown here is derived from an EMBL/GenBank/DDBJ whole genome shotgun (WGS) entry which is preliminary data.</text>
</comment>
<dbReference type="CDD" id="cd09272">
    <property type="entry name" value="RNase_HI_RT_Ty1"/>
    <property type="match status" value="1"/>
</dbReference>